<organism evidence="1 2">
    <name type="scientific">Candidatus Electrothrix aarhusensis</name>
    <dbReference type="NCBI Taxonomy" id="1859131"/>
    <lineage>
        <taxon>Bacteria</taxon>
        <taxon>Pseudomonadati</taxon>
        <taxon>Thermodesulfobacteriota</taxon>
        <taxon>Desulfobulbia</taxon>
        <taxon>Desulfobulbales</taxon>
        <taxon>Desulfobulbaceae</taxon>
        <taxon>Candidatus Electrothrix</taxon>
    </lineage>
</organism>
<comment type="caution">
    <text evidence="1">The sequence shown here is derived from an EMBL/GenBank/DDBJ whole genome shotgun (WGS) entry which is preliminary data.</text>
</comment>
<dbReference type="Pfam" id="PF12974">
    <property type="entry name" value="Phosphonate-bd"/>
    <property type="match status" value="1"/>
</dbReference>
<dbReference type="AlphaFoldDB" id="A0A444IZM2"/>
<reference evidence="1 2" key="1">
    <citation type="submission" date="2017-01" db="EMBL/GenBank/DDBJ databases">
        <title>The cable genome- insights into the physiology and evolution of filamentous bacteria capable of sulfide oxidation via long distance electron transfer.</title>
        <authorList>
            <person name="Schreiber L."/>
            <person name="Bjerg J.T."/>
            <person name="Boggild A."/>
            <person name="Van De Vossenberg J."/>
            <person name="Meysman F."/>
            <person name="Nielsen L.P."/>
            <person name="Schramm A."/>
            <person name="Kjeldsen K.U."/>
        </authorList>
    </citation>
    <scope>NUCLEOTIDE SEQUENCE [LARGE SCALE GENOMIC DNA]</scope>
    <source>
        <strain evidence="1">MCF</strain>
    </source>
</reference>
<dbReference type="Gene3D" id="3.40.190.10">
    <property type="entry name" value="Periplasmic binding protein-like II"/>
    <property type="match status" value="2"/>
</dbReference>
<keyword evidence="2" id="KW-1185">Reference proteome</keyword>
<dbReference type="EMBL" id="MTKO01000066">
    <property type="protein sequence ID" value="RWX46309.1"/>
    <property type="molecule type" value="Genomic_DNA"/>
</dbReference>
<protein>
    <submittedName>
        <fullName evidence="1">ABC-type phosphate/phosphonate transport system, substrate-binding protein</fullName>
    </submittedName>
</protein>
<sequence length="257" mass="29161">MLCGTILLDADCTAGAESKNFYYFNPDSSQSNLARLKKEMERFLNKKDLALNFQPFAKYHDFHREMKAGLPAFVFLPDWYYQQNKKNSKLKPLLQPLRKGLSTYRKILLIKHNSTITLQGLSNKMLAMTTMGNEAPDLLNRLIFSRFKIESNLLNIIATPKDSDALFALAVRQVDAALVSENNLQRIGEINPRILQIVRQLATSQPIPLPILCSGNGKVPDVKVMKLKKMFLEANGSDDSADLMEMLQFDAWDNYAL</sequence>
<gene>
    <name evidence="1" type="ORF">H206_01387</name>
</gene>
<accession>A0A444IZM2</accession>
<evidence type="ECO:0000313" key="1">
    <source>
        <dbReference type="EMBL" id="RWX46309.1"/>
    </source>
</evidence>
<name>A0A444IZM2_9BACT</name>
<proteinExistence type="predicted"/>
<dbReference type="Proteomes" id="UP000287853">
    <property type="component" value="Unassembled WGS sequence"/>
</dbReference>
<evidence type="ECO:0000313" key="2">
    <source>
        <dbReference type="Proteomes" id="UP000287853"/>
    </source>
</evidence>
<dbReference type="SUPFAM" id="SSF53850">
    <property type="entry name" value="Periplasmic binding protein-like II"/>
    <property type="match status" value="1"/>
</dbReference>